<evidence type="ECO:0000313" key="2">
    <source>
        <dbReference type="Proteomes" id="UP001234178"/>
    </source>
</evidence>
<reference evidence="1 2" key="1">
    <citation type="journal article" date="2023" name="Nucleic Acids Res.">
        <title>The hologenome of Daphnia magna reveals possible DNA methylation and microbiome-mediated evolution of the host genome.</title>
        <authorList>
            <person name="Chaturvedi A."/>
            <person name="Li X."/>
            <person name="Dhandapani V."/>
            <person name="Marshall H."/>
            <person name="Kissane S."/>
            <person name="Cuenca-Cambronero M."/>
            <person name="Asole G."/>
            <person name="Calvet F."/>
            <person name="Ruiz-Romero M."/>
            <person name="Marangio P."/>
            <person name="Guigo R."/>
            <person name="Rago D."/>
            <person name="Mirbahai L."/>
            <person name="Eastwood N."/>
            <person name="Colbourne J.K."/>
            <person name="Zhou J."/>
            <person name="Mallon E."/>
            <person name="Orsini L."/>
        </authorList>
    </citation>
    <scope>NUCLEOTIDE SEQUENCE [LARGE SCALE GENOMIC DNA]</scope>
    <source>
        <strain evidence="1">LRV0_1</strain>
    </source>
</reference>
<organism evidence="1 2">
    <name type="scientific">Daphnia magna</name>
    <dbReference type="NCBI Taxonomy" id="35525"/>
    <lineage>
        <taxon>Eukaryota</taxon>
        <taxon>Metazoa</taxon>
        <taxon>Ecdysozoa</taxon>
        <taxon>Arthropoda</taxon>
        <taxon>Crustacea</taxon>
        <taxon>Branchiopoda</taxon>
        <taxon>Diplostraca</taxon>
        <taxon>Cladocera</taxon>
        <taxon>Anomopoda</taxon>
        <taxon>Daphniidae</taxon>
        <taxon>Daphnia</taxon>
    </lineage>
</organism>
<protein>
    <submittedName>
        <fullName evidence="1">Uncharacterized protein</fullName>
    </submittedName>
</protein>
<dbReference type="EMBL" id="JAOYFB010000037">
    <property type="protein sequence ID" value="KAK4024676.1"/>
    <property type="molecule type" value="Genomic_DNA"/>
</dbReference>
<keyword evidence="2" id="KW-1185">Reference proteome</keyword>
<sequence>MACSLTFSEPRHWTERVYGSPSTIHITAVALLPTRSGQTCRERAQTLSELKLKLKILSGAQLNSPISTAT</sequence>
<dbReference type="Proteomes" id="UP001234178">
    <property type="component" value="Unassembled WGS sequence"/>
</dbReference>
<proteinExistence type="predicted"/>
<name>A0ABR0AHT7_9CRUS</name>
<evidence type="ECO:0000313" key="1">
    <source>
        <dbReference type="EMBL" id="KAK4024676.1"/>
    </source>
</evidence>
<accession>A0ABR0AHT7</accession>
<comment type="caution">
    <text evidence="1">The sequence shown here is derived from an EMBL/GenBank/DDBJ whole genome shotgun (WGS) entry which is preliminary data.</text>
</comment>
<gene>
    <name evidence="1" type="ORF">OUZ56_010098</name>
</gene>